<gene>
    <name evidence="3" type="ORF">KMZ68_18910</name>
</gene>
<proteinExistence type="predicted"/>
<dbReference type="RefSeq" id="WP_215612694.1">
    <property type="nucleotide sequence ID" value="NZ_CP076135.1"/>
</dbReference>
<dbReference type="Pfam" id="PF00534">
    <property type="entry name" value="Glycos_transf_1"/>
    <property type="match status" value="1"/>
</dbReference>
<name>A0A975RQN4_9BRAD</name>
<dbReference type="SUPFAM" id="SSF53756">
    <property type="entry name" value="UDP-Glycosyltransferase/glycogen phosphorylase"/>
    <property type="match status" value="1"/>
</dbReference>
<dbReference type="InterPro" id="IPR001296">
    <property type="entry name" value="Glyco_trans_1"/>
</dbReference>
<dbReference type="EMBL" id="CP076135">
    <property type="protein sequence ID" value="QWG17037.1"/>
    <property type="molecule type" value="Genomic_DNA"/>
</dbReference>
<protein>
    <submittedName>
        <fullName evidence="3">Glycosyltransferase family 4 protein</fullName>
    </submittedName>
</protein>
<feature type="domain" description="Glycosyl transferase family 1" evidence="1">
    <location>
        <begin position="217"/>
        <end position="382"/>
    </location>
</feature>
<dbReference type="KEGG" id="bsei:KMZ68_18910"/>
<dbReference type="CDD" id="cd03794">
    <property type="entry name" value="GT4_WbuB-like"/>
    <property type="match status" value="1"/>
</dbReference>
<accession>A0A975RQN4</accession>
<organism evidence="3 4">
    <name type="scientific">Bradyrhizobium sediminis</name>
    <dbReference type="NCBI Taxonomy" id="2840469"/>
    <lineage>
        <taxon>Bacteria</taxon>
        <taxon>Pseudomonadati</taxon>
        <taxon>Pseudomonadota</taxon>
        <taxon>Alphaproteobacteria</taxon>
        <taxon>Hyphomicrobiales</taxon>
        <taxon>Nitrobacteraceae</taxon>
        <taxon>Bradyrhizobium</taxon>
    </lineage>
</organism>
<reference evidence="3" key="1">
    <citation type="submission" date="2021-06" db="EMBL/GenBank/DDBJ databases">
        <title>Bradyrhizobium sp. S2-11-2 Genome sequencing.</title>
        <authorList>
            <person name="Jin L."/>
        </authorList>
    </citation>
    <scope>NUCLEOTIDE SEQUENCE</scope>
    <source>
        <strain evidence="3">S2-11-2</strain>
    </source>
</reference>
<dbReference type="AlphaFoldDB" id="A0A975RQN4"/>
<dbReference type="PANTHER" id="PTHR12526">
    <property type="entry name" value="GLYCOSYLTRANSFERASE"/>
    <property type="match status" value="1"/>
</dbReference>
<evidence type="ECO:0000259" key="1">
    <source>
        <dbReference type="Pfam" id="PF00534"/>
    </source>
</evidence>
<dbReference type="Proteomes" id="UP000680805">
    <property type="component" value="Chromosome"/>
</dbReference>
<evidence type="ECO:0000313" key="4">
    <source>
        <dbReference type="Proteomes" id="UP000680805"/>
    </source>
</evidence>
<dbReference type="Pfam" id="PF13579">
    <property type="entry name" value="Glyco_trans_4_4"/>
    <property type="match status" value="1"/>
</dbReference>
<dbReference type="GO" id="GO:0016757">
    <property type="term" value="F:glycosyltransferase activity"/>
    <property type="evidence" value="ECO:0007669"/>
    <property type="project" value="UniProtKB-ARBA"/>
</dbReference>
<feature type="domain" description="Glycosyltransferase subfamily 4-like N-terminal" evidence="2">
    <location>
        <begin position="16"/>
        <end position="198"/>
    </location>
</feature>
<dbReference type="Gene3D" id="3.40.50.2000">
    <property type="entry name" value="Glycogen Phosphorylase B"/>
    <property type="match status" value="2"/>
</dbReference>
<dbReference type="InterPro" id="IPR028098">
    <property type="entry name" value="Glyco_trans_4-like_N"/>
</dbReference>
<evidence type="ECO:0000313" key="3">
    <source>
        <dbReference type="EMBL" id="QWG17037.1"/>
    </source>
</evidence>
<evidence type="ECO:0000259" key="2">
    <source>
        <dbReference type="Pfam" id="PF13579"/>
    </source>
</evidence>
<sequence>MRILIVSQYFWPENFRINELVAELVARGHEVTVLTGVPNYPSGRIFEDFRKNPGCFSQYGGASIVRVPLIPRGQSRLQLALNYLSFVISGSTVGAWRLRGRSYDVVFSYLVSPMTAALPALLIGRLKRAPVTIWVLDLWPETLAAVGAIRFKFMLRWVGHLIGFIYRHSACVFVQSRAFVANVVRYGGDATRVNYLPGWAEQVFDASPARQTSVPEFSPYDGKFKILFAGNIGEAQDFPSILSAIEALRDRIDIHWIIVGDGRAKAQVEAEVDARGLRDVVTLLGQHPIERMPSFFRAADALLVSLKAGSIFSMTIPGKVQSYLAAGVPILGMLDGEGARVIEEAGAGLVCPAGDGPGLVRQVRRLIETPAAERAAMGTRGRAYAGREFNREHLVDRLEQALAEVVQAP</sequence>